<dbReference type="AlphaFoldDB" id="A0A183KUU6"/>
<keyword evidence="2" id="KW-1185">Reference proteome</keyword>
<proteinExistence type="predicted"/>
<organism evidence="3">
    <name type="scientific">Schistosoma curassoni</name>
    <dbReference type="NCBI Taxonomy" id="6186"/>
    <lineage>
        <taxon>Eukaryota</taxon>
        <taxon>Metazoa</taxon>
        <taxon>Spiralia</taxon>
        <taxon>Lophotrochozoa</taxon>
        <taxon>Platyhelminthes</taxon>
        <taxon>Trematoda</taxon>
        <taxon>Digenea</taxon>
        <taxon>Strigeidida</taxon>
        <taxon>Schistosomatoidea</taxon>
        <taxon>Schistosomatidae</taxon>
        <taxon>Schistosoma</taxon>
    </lineage>
</organism>
<dbReference type="EMBL" id="UZAK01041589">
    <property type="protein sequence ID" value="VDP67165.1"/>
    <property type="molecule type" value="Genomic_DNA"/>
</dbReference>
<evidence type="ECO:0000313" key="3">
    <source>
        <dbReference type="WBParaSite" id="SCUD_0001884101-mRNA-1"/>
    </source>
</evidence>
<reference evidence="3" key="1">
    <citation type="submission" date="2016-06" db="UniProtKB">
        <authorList>
            <consortium name="WormBaseParasite"/>
        </authorList>
    </citation>
    <scope>IDENTIFICATION</scope>
</reference>
<evidence type="ECO:0000313" key="1">
    <source>
        <dbReference type="EMBL" id="VDP67165.1"/>
    </source>
</evidence>
<name>A0A183KUU6_9TREM</name>
<evidence type="ECO:0000313" key="2">
    <source>
        <dbReference type="Proteomes" id="UP000279833"/>
    </source>
</evidence>
<dbReference type="WBParaSite" id="SCUD_0001884101-mRNA-1">
    <property type="protein sequence ID" value="SCUD_0001884101-mRNA-1"/>
    <property type="gene ID" value="SCUD_0001884101"/>
</dbReference>
<dbReference type="Proteomes" id="UP000279833">
    <property type="component" value="Unassembled WGS sequence"/>
</dbReference>
<protein>
    <submittedName>
        <fullName evidence="1 3">Uncharacterized protein</fullName>
    </submittedName>
</protein>
<gene>
    <name evidence="1" type="ORF">SCUD_LOCUS18838</name>
</gene>
<accession>A0A183KUU6</accession>
<sequence length="105" mass="11934">MIHISEAKTCVLDPTGWARQGSGTNRDSRPSVSVLRVIESINKTLRHLTCNPPVTSEGETTTEDIRNGMKEGLTSTYRDVQGVNKCRHKKWIPIEMLDRIQRKEE</sequence>
<reference evidence="1 2" key="2">
    <citation type="submission" date="2018-11" db="EMBL/GenBank/DDBJ databases">
        <authorList>
            <consortium name="Pathogen Informatics"/>
        </authorList>
    </citation>
    <scope>NUCLEOTIDE SEQUENCE [LARGE SCALE GENOMIC DNA]</scope>
    <source>
        <strain evidence="1">Dakar</strain>
        <strain evidence="2">Dakar, Senegal</strain>
    </source>
</reference>